<accession>A0A1G6H4L1</accession>
<evidence type="ECO:0000256" key="3">
    <source>
        <dbReference type="ARBA" id="ARBA00023163"/>
    </source>
</evidence>
<dbReference type="Gene3D" id="1.10.357.10">
    <property type="entry name" value="Tetracycline Repressor, domain 2"/>
    <property type="match status" value="1"/>
</dbReference>
<dbReference type="Gene3D" id="1.10.10.60">
    <property type="entry name" value="Homeodomain-like"/>
    <property type="match status" value="1"/>
</dbReference>
<evidence type="ECO:0000256" key="4">
    <source>
        <dbReference type="PROSITE-ProRule" id="PRU00335"/>
    </source>
</evidence>
<dbReference type="InterPro" id="IPR025996">
    <property type="entry name" value="MT1864/Rv1816-like_C"/>
</dbReference>
<feature type="DNA-binding region" description="H-T-H motif" evidence="4">
    <location>
        <begin position="29"/>
        <end position="48"/>
    </location>
</feature>
<dbReference type="SUPFAM" id="SSF46689">
    <property type="entry name" value="Homeodomain-like"/>
    <property type="match status" value="1"/>
</dbReference>
<proteinExistence type="predicted"/>
<feature type="region of interest" description="Disordered" evidence="5">
    <location>
        <begin position="186"/>
        <end position="209"/>
    </location>
</feature>
<dbReference type="InterPro" id="IPR036271">
    <property type="entry name" value="Tet_transcr_reg_TetR-rel_C_sf"/>
</dbReference>
<dbReference type="Pfam" id="PF13305">
    <property type="entry name" value="TetR_C_33"/>
    <property type="match status" value="1"/>
</dbReference>
<dbReference type="OrthoDB" id="71867at2"/>
<evidence type="ECO:0000256" key="2">
    <source>
        <dbReference type="ARBA" id="ARBA00023125"/>
    </source>
</evidence>
<organism evidence="7 8">
    <name type="scientific">Sanguibacter gelidistatuariae</name>
    <dbReference type="NCBI Taxonomy" id="1814289"/>
    <lineage>
        <taxon>Bacteria</taxon>
        <taxon>Bacillati</taxon>
        <taxon>Actinomycetota</taxon>
        <taxon>Actinomycetes</taxon>
        <taxon>Micrococcales</taxon>
        <taxon>Sanguibacteraceae</taxon>
        <taxon>Sanguibacter</taxon>
    </lineage>
</organism>
<evidence type="ECO:0000313" key="7">
    <source>
        <dbReference type="EMBL" id="SDB89212.1"/>
    </source>
</evidence>
<dbReference type="Proteomes" id="UP000199039">
    <property type="component" value="Unassembled WGS sequence"/>
</dbReference>
<feature type="compositionally biased region" description="Basic and acidic residues" evidence="5">
    <location>
        <begin position="197"/>
        <end position="209"/>
    </location>
</feature>
<keyword evidence="2 4" id="KW-0238">DNA-binding</keyword>
<evidence type="ECO:0000256" key="1">
    <source>
        <dbReference type="ARBA" id="ARBA00023015"/>
    </source>
</evidence>
<name>A0A1G6H4L1_9MICO</name>
<dbReference type="EMBL" id="FMYH01000001">
    <property type="protein sequence ID" value="SDB89212.1"/>
    <property type="molecule type" value="Genomic_DNA"/>
</dbReference>
<reference evidence="7 8" key="1">
    <citation type="submission" date="2016-09" db="EMBL/GenBank/DDBJ databases">
        <authorList>
            <person name="Capua I."/>
            <person name="De Benedictis P."/>
            <person name="Joannis T."/>
            <person name="Lombin L.H."/>
            <person name="Cattoli G."/>
        </authorList>
    </citation>
    <scope>NUCLEOTIDE SEQUENCE [LARGE SCALE GENOMIC DNA]</scope>
    <source>
        <strain evidence="7 8">ISLP-3</strain>
    </source>
</reference>
<dbReference type="InterPro" id="IPR009057">
    <property type="entry name" value="Homeodomain-like_sf"/>
</dbReference>
<dbReference type="PANTHER" id="PTHR30055">
    <property type="entry name" value="HTH-TYPE TRANSCRIPTIONAL REGULATOR RUTR"/>
    <property type="match status" value="1"/>
</dbReference>
<dbReference type="Pfam" id="PF00440">
    <property type="entry name" value="TetR_N"/>
    <property type="match status" value="1"/>
</dbReference>
<sequence>MAARAGLTIDSLTASAAELADEVGFERVTVSELARRVGVKPASLYSHLRGSDDLRGRISVLALSELGDRLSIALAGRSGRHALDAVVTVMRSYAHEHPGRWESTQVRITASEAGPVGAKVGALMLGIMRGYDIPPQEQTHAVRLVSAAVDGFIRLQANGSFDRSEPNAEASWTRMIQALDTALSHWPAGAPDGSSVDNRETDNSERTSR</sequence>
<feature type="domain" description="HTH tetR-type" evidence="6">
    <location>
        <begin position="6"/>
        <end position="66"/>
    </location>
</feature>
<keyword evidence="3" id="KW-0804">Transcription</keyword>
<keyword evidence="8" id="KW-1185">Reference proteome</keyword>
<gene>
    <name evidence="7" type="ORF">SAMN05216410_0729</name>
</gene>
<evidence type="ECO:0000313" key="8">
    <source>
        <dbReference type="Proteomes" id="UP000199039"/>
    </source>
</evidence>
<dbReference type="GO" id="GO:0003700">
    <property type="term" value="F:DNA-binding transcription factor activity"/>
    <property type="evidence" value="ECO:0007669"/>
    <property type="project" value="TreeGrafter"/>
</dbReference>
<dbReference type="InterPro" id="IPR050109">
    <property type="entry name" value="HTH-type_TetR-like_transc_reg"/>
</dbReference>
<dbReference type="GO" id="GO:0000976">
    <property type="term" value="F:transcription cis-regulatory region binding"/>
    <property type="evidence" value="ECO:0007669"/>
    <property type="project" value="TreeGrafter"/>
</dbReference>
<evidence type="ECO:0000256" key="5">
    <source>
        <dbReference type="SAM" id="MobiDB-lite"/>
    </source>
</evidence>
<dbReference type="PANTHER" id="PTHR30055:SF234">
    <property type="entry name" value="HTH-TYPE TRANSCRIPTIONAL REGULATOR BETI"/>
    <property type="match status" value="1"/>
</dbReference>
<dbReference type="AlphaFoldDB" id="A0A1G6H4L1"/>
<evidence type="ECO:0000259" key="6">
    <source>
        <dbReference type="PROSITE" id="PS50977"/>
    </source>
</evidence>
<keyword evidence="1" id="KW-0805">Transcription regulation</keyword>
<dbReference type="STRING" id="1814289.SAMN05216410_0729"/>
<dbReference type="SUPFAM" id="SSF48498">
    <property type="entry name" value="Tetracyclin repressor-like, C-terminal domain"/>
    <property type="match status" value="1"/>
</dbReference>
<dbReference type="RefSeq" id="WP_093180844.1">
    <property type="nucleotide sequence ID" value="NZ_FMYH01000001.1"/>
</dbReference>
<dbReference type="PROSITE" id="PS50977">
    <property type="entry name" value="HTH_TETR_2"/>
    <property type="match status" value="1"/>
</dbReference>
<dbReference type="InterPro" id="IPR001647">
    <property type="entry name" value="HTH_TetR"/>
</dbReference>
<protein>
    <submittedName>
        <fullName evidence="7">Transcriptional regulator, TetR family</fullName>
    </submittedName>
</protein>